<dbReference type="EMBL" id="SSOB01000012">
    <property type="protein sequence ID" value="THF79905.1"/>
    <property type="molecule type" value="Genomic_DNA"/>
</dbReference>
<dbReference type="OrthoDB" id="2944067at2"/>
<reference evidence="2 3" key="1">
    <citation type="submission" date="2019-04" db="EMBL/GenBank/DDBJ databases">
        <title>Cohnella sp. nov. isolated from preserved vegetables.</title>
        <authorList>
            <person name="Lin S.-Y."/>
            <person name="Hung M.-H."/>
            <person name="Young C.-C."/>
        </authorList>
    </citation>
    <scope>NUCLEOTIDE SEQUENCE [LARGE SCALE GENOMIC DNA]</scope>
    <source>
        <strain evidence="2 3">CC-MHH1044</strain>
    </source>
</reference>
<feature type="compositionally biased region" description="Gly residues" evidence="1">
    <location>
        <begin position="64"/>
        <end position="76"/>
    </location>
</feature>
<evidence type="ECO:0000256" key="1">
    <source>
        <dbReference type="SAM" id="MobiDB-lite"/>
    </source>
</evidence>
<protein>
    <submittedName>
        <fullName evidence="2">Uncharacterized protein</fullName>
    </submittedName>
</protein>
<dbReference type="Proteomes" id="UP000310636">
    <property type="component" value="Unassembled WGS sequence"/>
</dbReference>
<name>A0A4V3WFH1_9BACL</name>
<evidence type="ECO:0000313" key="3">
    <source>
        <dbReference type="Proteomes" id="UP000310636"/>
    </source>
</evidence>
<evidence type="ECO:0000313" key="2">
    <source>
        <dbReference type="EMBL" id="THF79905.1"/>
    </source>
</evidence>
<keyword evidence="3" id="KW-1185">Reference proteome</keyword>
<dbReference type="RefSeq" id="WP_136369894.1">
    <property type="nucleotide sequence ID" value="NZ_SSOB01000012.1"/>
</dbReference>
<feature type="region of interest" description="Disordered" evidence="1">
    <location>
        <begin position="44"/>
        <end position="91"/>
    </location>
</feature>
<organism evidence="2 3">
    <name type="scientific">Cohnella fermenti</name>
    <dbReference type="NCBI Taxonomy" id="2565925"/>
    <lineage>
        <taxon>Bacteria</taxon>
        <taxon>Bacillati</taxon>
        <taxon>Bacillota</taxon>
        <taxon>Bacilli</taxon>
        <taxon>Bacillales</taxon>
        <taxon>Paenibacillaceae</taxon>
        <taxon>Cohnella</taxon>
    </lineage>
</organism>
<sequence length="91" mass="9352">MANRKWTKWAVGLSGVALYSLFVGYISGENTDTAQAATVAGSYDSSASSDQDQLRRQWQNEAGGSVGTGEQGGTGSNSGSSSGGRLRTRGS</sequence>
<comment type="caution">
    <text evidence="2">The sequence shown here is derived from an EMBL/GenBank/DDBJ whole genome shotgun (WGS) entry which is preliminary data.</text>
</comment>
<gene>
    <name evidence="2" type="ORF">E6C55_11270</name>
</gene>
<proteinExistence type="predicted"/>
<accession>A0A4V3WFH1</accession>
<dbReference type="AlphaFoldDB" id="A0A4V3WFH1"/>